<evidence type="ECO:0000256" key="12">
    <source>
        <dbReference type="ARBA" id="ARBA00023098"/>
    </source>
</evidence>
<dbReference type="AlphaFoldDB" id="A0A6A2YU53"/>
<comment type="caution">
    <text evidence="15">The sequence shown here is derived from an EMBL/GenBank/DDBJ whole genome shotgun (WGS) entry which is preliminary data.</text>
</comment>
<dbReference type="GO" id="GO:0004623">
    <property type="term" value="F:phospholipase A2 activity"/>
    <property type="evidence" value="ECO:0007669"/>
    <property type="project" value="UniProtKB-EC"/>
</dbReference>
<protein>
    <recommendedName>
        <fullName evidence="5">phospholipase A2</fullName>
        <ecNumber evidence="5">3.1.1.4</ecNumber>
    </recommendedName>
</protein>
<evidence type="ECO:0000256" key="3">
    <source>
        <dbReference type="ARBA" id="ARBA00004613"/>
    </source>
</evidence>
<evidence type="ECO:0000256" key="2">
    <source>
        <dbReference type="ARBA" id="ARBA00001913"/>
    </source>
</evidence>
<dbReference type="Gene3D" id="1.20.90.10">
    <property type="entry name" value="Phospholipase A2 domain"/>
    <property type="match status" value="1"/>
</dbReference>
<evidence type="ECO:0000256" key="5">
    <source>
        <dbReference type="ARBA" id="ARBA00013278"/>
    </source>
</evidence>
<keyword evidence="7" id="KW-0479">Metal-binding</keyword>
<dbReference type="GO" id="GO:0006644">
    <property type="term" value="P:phospholipid metabolic process"/>
    <property type="evidence" value="ECO:0007669"/>
    <property type="project" value="InterPro"/>
</dbReference>
<dbReference type="EMBL" id="VEPZ02001279">
    <property type="protein sequence ID" value="KAE8682572.1"/>
    <property type="molecule type" value="Genomic_DNA"/>
</dbReference>
<proteinExistence type="inferred from homology"/>
<sequence>MIPLVKCNRTCVAENCDSVGIRYGKYCWVGWSGCSGEKPCDYLDACCKIHDECFEKKGMININCHEKFKSCIKKVQKSGKVGFSWNCPIQMAVPTMMQGMDMVILFSRLGSARYDEQTDRHEQKNQEGEAENVYSNTARSGDKYSHSSFKSTAASFNEEASVNNEIADACSQINMSDGRQMEHFAVPSMNRNSGKNRMQFVNELHDIKNPQNLDHHEIRVREQSSYSPSHCQSNTFTDDHNVVSNLNWQKSENDKRESGERRMQFENELSDTKNSYDDHDVISNLNHQKSGNGSGEDLFILNDEGSHPRSTKETTDSFDNAPAVFDDYGSDNYEDNFSLEEEHKVHEYNMNFPSSGPKDHLLIQLQLQILGSLSRRSVHLKSLFQNYIFSQRIGLQLLSLKVQLALQFFLM</sequence>
<keyword evidence="10" id="KW-0106">Calcium</keyword>
<evidence type="ECO:0000256" key="14">
    <source>
        <dbReference type="SAM" id="MobiDB-lite"/>
    </source>
</evidence>
<evidence type="ECO:0000256" key="4">
    <source>
        <dbReference type="ARBA" id="ARBA00007056"/>
    </source>
</evidence>
<keyword evidence="9" id="KW-0378">Hydrolase</keyword>
<evidence type="ECO:0000256" key="6">
    <source>
        <dbReference type="ARBA" id="ARBA00022525"/>
    </source>
</evidence>
<comment type="similarity">
    <text evidence="4">Belongs to the phospholipase A2 family.</text>
</comment>
<accession>A0A6A2YU53</accession>
<comment type="subcellular location">
    <subcellularLocation>
        <location evidence="3">Secreted</location>
    </subcellularLocation>
</comment>
<evidence type="ECO:0000256" key="11">
    <source>
        <dbReference type="ARBA" id="ARBA00022963"/>
    </source>
</evidence>
<keyword evidence="8" id="KW-0732">Signal</keyword>
<dbReference type="GO" id="GO:0050482">
    <property type="term" value="P:arachidonate secretion"/>
    <property type="evidence" value="ECO:0007669"/>
    <property type="project" value="InterPro"/>
</dbReference>
<dbReference type="InterPro" id="IPR033113">
    <property type="entry name" value="PLA2_histidine"/>
</dbReference>
<dbReference type="EC" id="3.1.1.4" evidence="5"/>
<gene>
    <name evidence="15" type="ORF">F3Y22_tig00111238pilonHSYRG00226</name>
</gene>
<evidence type="ECO:0000256" key="1">
    <source>
        <dbReference type="ARBA" id="ARBA00001604"/>
    </source>
</evidence>
<dbReference type="GO" id="GO:0046872">
    <property type="term" value="F:metal ion binding"/>
    <property type="evidence" value="ECO:0007669"/>
    <property type="project" value="UniProtKB-KW"/>
</dbReference>
<evidence type="ECO:0000256" key="8">
    <source>
        <dbReference type="ARBA" id="ARBA00022729"/>
    </source>
</evidence>
<dbReference type="InterPro" id="IPR036444">
    <property type="entry name" value="PLipase_A2_dom_sf"/>
</dbReference>
<comment type="cofactor">
    <cofactor evidence="2">
        <name>Ca(2+)</name>
        <dbReference type="ChEBI" id="CHEBI:29108"/>
    </cofactor>
</comment>
<dbReference type="GO" id="GO:0012505">
    <property type="term" value="C:endomembrane system"/>
    <property type="evidence" value="ECO:0007669"/>
    <property type="project" value="UniProtKB-ARBA"/>
</dbReference>
<reference evidence="15" key="1">
    <citation type="submission" date="2019-09" db="EMBL/GenBank/DDBJ databases">
        <title>Draft genome information of white flower Hibiscus syriacus.</title>
        <authorList>
            <person name="Kim Y.-M."/>
        </authorList>
    </citation>
    <scope>NUCLEOTIDE SEQUENCE [LARGE SCALE GENOMIC DNA]</scope>
    <source>
        <strain evidence="15">YM2019G1</strain>
    </source>
</reference>
<feature type="compositionally biased region" description="Basic and acidic residues" evidence="14">
    <location>
        <begin position="304"/>
        <end position="315"/>
    </location>
</feature>
<feature type="region of interest" description="Disordered" evidence="14">
    <location>
        <begin position="115"/>
        <end position="142"/>
    </location>
</feature>
<evidence type="ECO:0000256" key="10">
    <source>
        <dbReference type="ARBA" id="ARBA00022837"/>
    </source>
</evidence>
<evidence type="ECO:0000256" key="9">
    <source>
        <dbReference type="ARBA" id="ARBA00022801"/>
    </source>
</evidence>
<comment type="catalytic activity">
    <reaction evidence="1">
        <text>a 1,2-diacyl-sn-glycero-3-phosphocholine + H2O = a 1-acyl-sn-glycero-3-phosphocholine + a fatty acid + H(+)</text>
        <dbReference type="Rhea" id="RHEA:15801"/>
        <dbReference type="ChEBI" id="CHEBI:15377"/>
        <dbReference type="ChEBI" id="CHEBI:15378"/>
        <dbReference type="ChEBI" id="CHEBI:28868"/>
        <dbReference type="ChEBI" id="CHEBI:57643"/>
        <dbReference type="ChEBI" id="CHEBI:58168"/>
        <dbReference type="EC" id="3.1.1.4"/>
    </reaction>
</comment>
<keyword evidence="13" id="KW-1015">Disulfide bond</keyword>
<feature type="region of interest" description="Disordered" evidence="14">
    <location>
        <begin position="269"/>
        <end position="321"/>
    </location>
</feature>
<evidence type="ECO:0000256" key="7">
    <source>
        <dbReference type="ARBA" id="ARBA00022723"/>
    </source>
</evidence>
<evidence type="ECO:0000313" key="15">
    <source>
        <dbReference type="EMBL" id="KAE8682572.1"/>
    </source>
</evidence>
<feature type="compositionally biased region" description="Basic and acidic residues" evidence="14">
    <location>
        <begin position="269"/>
        <end position="281"/>
    </location>
</feature>
<dbReference type="FunFam" id="1.20.90.10:FF:000005">
    <property type="entry name" value="Secretory phospholipase A2"/>
    <property type="match status" value="1"/>
</dbReference>
<evidence type="ECO:0000313" key="16">
    <source>
        <dbReference type="Proteomes" id="UP000436088"/>
    </source>
</evidence>
<evidence type="ECO:0000256" key="13">
    <source>
        <dbReference type="ARBA" id="ARBA00023157"/>
    </source>
</evidence>
<organism evidence="15 16">
    <name type="scientific">Hibiscus syriacus</name>
    <name type="common">Rose of Sharon</name>
    <dbReference type="NCBI Taxonomy" id="106335"/>
    <lineage>
        <taxon>Eukaryota</taxon>
        <taxon>Viridiplantae</taxon>
        <taxon>Streptophyta</taxon>
        <taxon>Embryophyta</taxon>
        <taxon>Tracheophyta</taxon>
        <taxon>Spermatophyta</taxon>
        <taxon>Magnoliopsida</taxon>
        <taxon>eudicotyledons</taxon>
        <taxon>Gunneridae</taxon>
        <taxon>Pentapetalae</taxon>
        <taxon>rosids</taxon>
        <taxon>malvids</taxon>
        <taxon>Malvales</taxon>
        <taxon>Malvaceae</taxon>
        <taxon>Malvoideae</taxon>
        <taxon>Hibiscus</taxon>
    </lineage>
</organism>
<feature type="compositionally biased region" description="Basic and acidic residues" evidence="14">
    <location>
        <begin position="115"/>
        <end position="127"/>
    </location>
</feature>
<keyword evidence="12" id="KW-0443">Lipid metabolism</keyword>
<keyword evidence="11" id="KW-0442">Lipid degradation</keyword>
<dbReference type="GO" id="GO:0005576">
    <property type="term" value="C:extracellular region"/>
    <property type="evidence" value="ECO:0007669"/>
    <property type="project" value="UniProtKB-SubCell"/>
</dbReference>
<dbReference type="Proteomes" id="UP000436088">
    <property type="component" value="Unassembled WGS sequence"/>
</dbReference>
<keyword evidence="16" id="KW-1185">Reference proteome</keyword>
<dbReference type="GO" id="GO:0016042">
    <property type="term" value="P:lipid catabolic process"/>
    <property type="evidence" value="ECO:0007669"/>
    <property type="project" value="UniProtKB-KW"/>
</dbReference>
<keyword evidence="6" id="KW-0964">Secreted</keyword>
<name>A0A6A2YU53_HIBSY</name>
<dbReference type="PROSITE" id="PS00118">
    <property type="entry name" value="PA2_HIS"/>
    <property type="match status" value="1"/>
</dbReference>
<dbReference type="SUPFAM" id="SSF48619">
    <property type="entry name" value="Phospholipase A2, PLA2"/>
    <property type="match status" value="1"/>
</dbReference>